<dbReference type="GO" id="GO:0061630">
    <property type="term" value="F:ubiquitin protein ligase activity"/>
    <property type="evidence" value="ECO:0007669"/>
    <property type="project" value="UniProtKB-EC"/>
</dbReference>
<evidence type="ECO:0000256" key="4">
    <source>
        <dbReference type="ARBA" id="ARBA00022723"/>
    </source>
</evidence>
<keyword evidence="5" id="KW-0863">Zinc-finger</keyword>
<evidence type="ECO:0000256" key="7">
    <source>
        <dbReference type="ARBA" id="ARBA00022833"/>
    </source>
</evidence>
<evidence type="ECO:0000256" key="6">
    <source>
        <dbReference type="ARBA" id="ARBA00022786"/>
    </source>
</evidence>
<dbReference type="EMBL" id="JARAOO010000008">
    <property type="protein sequence ID" value="KAJ7958179.1"/>
    <property type="molecule type" value="Genomic_DNA"/>
</dbReference>
<evidence type="ECO:0000313" key="9">
    <source>
        <dbReference type="EMBL" id="KAJ7958179.1"/>
    </source>
</evidence>
<evidence type="ECO:0000256" key="5">
    <source>
        <dbReference type="ARBA" id="ARBA00022771"/>
    </source>
</evidence>
<sequence length="640" mass="69808">MQGQRGTIGSLPDTIEFDHGSATNNATIDQQIFWNTMRNPAEHRIPDDMLSASDMNTSYVNSMSHEWQNFGGWSLGEPSSSNTLTGTNHNEQKAELGWSSSANACTRAGPRLEERRYEPTNILSQENASASPLFMQSSNTDAVPQNINLNASFMFNNGDNSQGMEHLNLHKSSGSVNERIPPAVGSSPFVLPSGSNGFLVEDNDGRPGSSFEARRVSRKRKAVEGNIGQSSISGSSGYGYHMDGSAWRAVHAQDNAGSSSSVSESSERVNARLGLSVREDSLDSVPDSSFAGSSERYRRNFRLRINPSSQQDAVIPAAFSTGSSIRNSSGSASLMSQRLLPVDHSLEFRSAPAVDTTIPQSQPVVIQVPALPTNMQSFRWSGGSSSRSGHPSSSVVSGDRDTLTREEASSRSMTGNIMEHPIFIPATDLRNLARNPAIRTSNGRNMNFSGNVASSSRTGSSSASHPSPSPTWVPRPSPTQNPRRLSEYVRRSLFSSGSEAGVQNSSYSPLQNRTASSQERVLSSGTGNQRHYQALPRSSSWMERQGDGELGIPYPLRTLAAGGEGSSRLVSEQIRNVLGLMRRGESLRIEDVMILDHSVFSGMADIHDRHRDMRLDVDNMSYEELLALEEQHWKCKYWID</sequence>
<feature type="region of interest" description="Disordered" evidence="8">
    <location>
        <begin position="437"/>
        <end position="483"/>
    </location>
</feature>
<evidence type="ECO:0000256" key="1">
    <source>
        <dbReference type="ARBA" id="ARBA00000900"/>
    </source>
</evidence>
<feature type="compositionally biased region" description="Low complexity" evidence="8">
    <location>
        <begin position="381"/>
        <end position="397"/>
    </location>
</feature>
<feature type="region of interest" description="Disordered" evidence="8">
    <location>
        <begin position="377"/>
        <end position="416"/>
    </location>
</feature>
<feature type="compositionally biased region" description="Low complexity" evidence="8">
    <location>
        <begin position="454"/>
        <end position="466"/>
    </location>
</feature>
<feature type="region of interest" description="Disordered" evidence="8">
    <location>
        <begin position="1"/>
        <end position="22"/>
    </location>
</feature>
<comment type="catalytic activity">
    <reaction evidence="1">
        <text>S-ubiquitinyl-[E2 ubiquitin-conjugating enzyme]-L-cysteine + [acceptor protein]-L-lysine = [E2 ubiquitin-conjugating enzyme]-L-cysteine + N(6)-ubiquitinyl-[acceptor protein]-L-lysine.</text>
        <dbReference type="EC" id="2.3.2.27"/>
    </reaction>
</comment>
<keyword evidence="7" id="KW-0862">Zinc</keyword>
<feature type="compositionally biased region" description="Pro residues" evidence="8">
    <location>
        <begin position="467"/>
        <end position="479"/>
    </location>
</feature>
<evidence type="ECO:0000256" key="8">
    <source>
        <dbReference type="SAM" id="MobiDB-lite"/>
    </source>
</evidence>
<gene>
    <name evidence="9" type="ORF">O6P43_018943</name>
</gene>
<keyword evidence="4" id="KW-0479">Metal-binding</keyword>
<accession>A0AAD7LHA7</accession>
<keyword evidence="6" id="KW-0833">Ubl conjugation pathway</keyword>
<proteinExistence type="predicted"/>
<reference evidence="9" key="1">
    <citation type="journal article" date="2023" name="Science">
        <title>Elucidation of the pathway for biosynthesis of saponin adjuvants from the soapbark tree.</title>
        <authorList>
            <person name="Reed J."/>
            <person name="Orme A."/>
            <person name="El-Demerdash A."/>
            <person name="Owen C."/>
            <person name="Martin L.B.B."/>
            <person name="Misra R.C."/>
            <person name="Kikuchi S."/>
            <person name="Rejzek M."/>
            <person name="Martin A.C."/>
            <person name="Harkess A."/>
            <person name="Leebens-Mack J."/>
            <person name="Louveau T."/>
            <person name="Stephenson M.J."/>
            <person name="Osbourn A."/>
        </authorList>
    </citation>
    <scope>NUCLEOTIDE SEQUENCE</scope>
    <source>
        <strain evidence="9">S10</strain>
    </source>
</reference>
<dbReference type="AlphaFoldDB" id="A0AAD7LHA7"/>
<evidence type="ECO:0000256" key="2">
    <source>
        <dbReference type="ARBA" id="ARBA00012483"/>
    </source>
</evidence>
<organism evidence="9 10">
    <name type="scientific">Quillaja saponaria</name>
    <name type="common">Soap bark tree</name>
    <dbReference type="NCBI Taxonomy" id="32244"/>
    <lineage>
        <taxon>Eukaryota</taxon>
        <taxon>Viridiplantae</taxon>
        <taxon>Streptophyta</taxon>
        <taxon>Embryophyta</taxon>
        <taxon>Tracheophyta</taxon>
        <taxon>Spermatophyta</taxon>
        <taxon>Magnoliopsida</taxon>
        <taxon>eudicotyledons</taxon>
        <taxon>Gunneridae</taxon>
        <taxon>Pentapetalae</taxon>
        <taxon>rosids</taxon>
        <taxon>fabids</taxon>
        <taxon>Fabales</taxon>
        <taxon>Quillajaceae</taxon>
        <taxon>Quillaja</taxon>
    </lineage>
</organism>
<feature type="compositionally biased region" description="Polar residues" evidence="8">
    <location>
        <begin position="438"/>
        <end position="453"/>
    </location>
</feature>
<protein>
    <recommendedName>
        <fullName evidence="2">RING-type E3 ubiquitin transferase</fullName>
        <ecNumber evidence="2">2.3.2.27</ecNumber>
    </recommendedName>
</protein>
<dbReference type="Proteomes" id="UP001163823">
    <property type="component" value="Chromosome 8"/>
</dbReference>
<dbReference type="EC" id="2.3.2.27" evidence="2"/>
<feature type="compositionally biased region" description="Basic and acidic residues" evidence="8">
    <location>
        <begin position="398"/>
        <end position="409"/>
    </location>
</feature>
<dbReference type="PANTHER" id="PTHR22937:SF224">
    <property type="entry name" value="E3 UBIQUITIN-PROTEIN LIGASE MBR1-RELATED"/>
    <property type="match status" value="1"/>
</dbReference>
<dbReference type="InterPro" id="IPR045191">
    <property type="entry name" value="MBR1/2-like"/>
</dbReference>
<dbReference type="PANTHER" id="PTHR22937">
    <property type="entry name" value="E3 UBIQUITIN-PROTEIN LIGASE RNF165"/>
    <property type="match status" value="1"/>
</dbReference>
<keyword evidence="10" id="KW-1185">Reference proteome</keyword>
<keyword evidence="3" id="KW-0808">Transferase</keyword>
<evidence type="ECO:0000313" key="10">
    <source>
        <dbReference type="Proteomes" id="UP001163823"/>
    </source>
</evidence>
<evidence type="ECO:0000256" key="3">
    <source>
        <dbReference type="ARBA" id="ARBA00022679"/>
    </source>
</evidence>
<comment type="caution">
    <text evidence="9">The sequence shown here is derived from an EMBL/GenBank/DDBJ whole genome shotgun (WGS) entry which is preliminary data.</text>
</comment>
<name>A0AAD7LHA7_QUISA</name>
<dbReference type="GO" id="GO:0008270">
    <property type="term" value="F:zinc ion binding"/>
    <property type="evidence" value="ECO:0007669"/>
    <property type="project" value="UniProtKB-KW"/>
</dbReference>
<feature type="region of interest" description="Disordered" evidence="8">
    <location>
        <begin position="497"/>
        <end position="539"/>
    </location>
</feature>